<evidence type="ECO:0000256" key="1">
    <source>
        <dbReference type="SAM" id="MobiDB-lite"/>
    </source>
</evidence>
<feature type="region of interest" description="Disordered" evidence="1">
    <location>
        <begin position="219"/>
        <end position="259"/>
    </location>
</feature>
<gene>
    <name evidence="2" type="ORF">PRZ48_005596</name>
</gene>
<evidence type="ECO:0000313" key="2">
    <source>
        <dbReference type="EMBL" id="KAK4502171.1"/>
    </source>
</evidence>
<evidence type="ECO:0000313" key="3">
    <source>
        <dbReference type="Proteomes" id="UP001305779"/>
    </source>
</evidence>
<dbReference type="EMBL" id="JAXOVC010000004">
    <property type="protein sequence ID" value="KAK4502171.1"/>
    <property type="molecule type" value="Genomic_DNA"/>
</dbReference>
<proteinExistence type="predicted"/>
<name>A0ABR0EKV0_ZASCE</name>
<comment type="caution">
    <text evidence="2">The sequence shown here is derived from an EMBL/GenBank/DDBJ whole genome shotgun (WGS) entry which is preliminary data.</text>
</comment>
<feature type="compositionally biased region" description="Basic and acidic residues" evidence="1">
    <location>
        <begin position="219"/>
        <end position="229"/>
    </location>
</feature>
<accession>A0ABR0EKV0</accession>
<dbReference type="Pfam" id="PF13376">
    <property type="entry name" value="OmdA"/>
    <property type="match status" value="1"/>
</dbReference>
<protein>
    <submittedName>
        <fullName evidence="2">Uncharacterized protein</fullName>
    </submittedName>
</protein>
<dbReference type="Proteomes" id="UP001305779">
    <property type="component" value="Unassembled WGS sequence"/>
</dbReference>
<sequence>MPAPDLPALTLANAPAWRHWLSQNSTSSKGVWLTIANKGVTKATSLTYLEALDEALCYGWIDSRGRKRDDTTHTFRFTPRAAKGMWSKRNVGFVERLIEEGKMQPGGLATIEAAKADGRWDAAYSGPASAEVPGWFLDAVEANDKAMETWEKLNRGNRYAIYMRLVGLRTGKGRERATRGFVEMLARGEALVPQKGLGVYEGKGKKRKAGGDVEVVEEKVDDVEQKVDEDLGETDLPTAPAPVRTTRSRRKAASYKGQA</sequence>
<organism evidence="2 3">
    <name type="scientific">Zasmidium cellare</name>
    <name type="common">Wine cellar mold</name>
    <name type="synonym">Racodium cellare</name>
    <dbReference type="NCBI Taxonomy" id="395010"/>
    <lineage>
        <taxon>Eukaryota</taxon>
        <taxon>Fungi</taxon>
        <taxon>Dikarya</taxon>
        <taxon>Ascomycota</taxon>
        <taxon>Pezizomycotina</taxon>
        <taxon>Dothideomycetes</taxon>
        <taxon>Dothideomycetidae</taxon>
        <taxon>Mycosphaerellales</taxon>
        <taxon>Mycosphaerellaceae</taxon>
        <taxon>Zasmidium</taxon>
    </lineage>
</organism>
<keyword evidence="3" id="KW-1185">Reference proteome</keyword>
<reference evidence="2 3" key="1">
    <citation type="journal article" date="2023" name="G3 (Bethesda)">
        <title>A chromosome-level genome assembly of Zasmidium syzygii isolated from banana leaves.</title>
        <authorList>
            <person name="van Westerhoven A.C."/>
            <person name="Mehrabi R."/>
            <person name="Talebi R."/>
            <person name="Steentjes M.B.F."/>
            <person name="Corcolon B."/>
            <person name="Chong P.A."/>
            <person name="Kema G.H.J."/>
            <person name="Seidl M.F."/>
        </authorList>
    </citation>
    <scope>NUCLEOTIDE SEQUENCE [LARGE SCALE GENOMIC DNA]</scope>
    <source>
        <strain evidence="2 3">P124</strain>
    </source>
</reference>